<gene>
    <name evidence="1" type="ORF">Bm10872</name>
    <name evidence="1" type="ORF">BM_Bm10872</name>
</gene>
<dbReference type="OMA" id="YCDMIEN"/>
<accession>A0A0J9Y249</accession>
<name>A0A0J9Y249_BRUMA</name>
<proteinExistence type="predicted"/>
<protein>
    <submittedName>
        <fullName evidence="1">Bm10872</fullName>
    </submittedName>
</protein>
<reference evidence="1" key="2">
    <citation type="submission" date="2012-12" db="EMBL/GenBank/DDBJ databases">
        <authorList>
            <person name="Gao Y.W."/>
            <person name="Fan S.T."/>
            <person name="Sun H.T."/>
            <person name="Wang Z."/>
            <person name="Gao X.L."/>
            <person name="Li Y.G."/>
            <person name="Wang T.C."/>
            <person name="Zhang K."/>
            <person name="Xu W.W."/>
            <person name="Yu Z.J."/>
            <person name="Xia X.Z."/>
        </authorList>
    </citation>
    <scope>NUCLEOTIDE SEQUENCE</scope>
    <source>
        <strain evidence="1">FR3</strain>
    </source>
</reference>
<reference evidence="1" key="1">
    <citation type="journal article" date="2007" name="Science">
        <title>Draft genome of the filarial nematode parasite Brugia malayi.</title>
        <authorList>
            <person name="Ghedin E."/>
            <person name="Wang S."/>
            <person name="Spiro D."/>
            <person name="Caler E."/>
            <person name="Zhao Q."/>
            <person name="Crabtree J."/>
            <person name="Allen J.E."/>
            <person name="Delcher A.L."/>
            <person name="Guiliano D.B."/>
            <person name="Miranda-Saavedra D."/>
            <person name="Angiuoli S.V."/>
            <person name="Creasy T."/>
            <person name="Amedeo P."/>
            <person name="Haas B."/>
            <person name="El-Sayed N.M."/>
            <person name="Wortman J.R."/>
            <person name="Feldblyum T."/>
            <person name="Tallon L."/>
            <person name="Schatz M."/>
            <person name="Shumway M."/>
            <person name="Koo H."/>
            <person name="Salzberg S.L."/>
            <person name="Schobel S."/>
            <person name="Pertea M."/>
            <person name="Pop M."/>
            <person name="White O."/>
            <person name="Barton G.J."/>
            <person name="Carlow C.K."/>
            <person name="Crawford M.J."/>
            <person name="Daub J."/>
            <person name="Dimmic M.W."/>
            <person name="Estes C.F."/>
            <person name="Foster J.M."/>
            <person name="Ganatra M."/>
            <person name="Gregory W.F."/>
            <person name="Johnson N.M."/>
            <person name="Jin J."/>
            <person name="Komuniecki R."/>
            <person name="Korf I."/>
            <person name="Kumar S."/>
            <person name="Laney S."/>
            <person name="Li B.W."/>
            <person name="Li W."/>
            <person name="Lindblom T.H."/>
            <person name="Lustigman S."/>
            <person name="Ma D."/>
            <person name="Maina C.V."/>
            <person name="Martin D.M."/>
            <person name="McCarter J.P."/>
            <person name="McReynolds L."/>
            <person name="Mitreva M."/>
            <person name="Nutman T.B."/>
            <person name="Parkinson J."/>
            <person name="Peregrin-Alvarez J.M."/>
            <person name="Poole C."/>
            <person name="Ren Q."/>
            <person name="Saunders L."/>
            <person name="Sluder A.E."/>
            <person name="Smith K."/>
            <person name="Stanke M."/>
            <person name="Unnasch T.R."/>
            <person name="Ware J."/>
            <person name="Wei A.D."/>
            <person name="Weil G."/>
            <person name="Williams D.J."/>
            <person name="Zhang Y."/>
            <person name="Williams S.A."/>
            <person name="Fraser-Liggett C."/>
            <person name="Slatko B."/>
            <person name="Blaxter M.L."/>
            <person name="Scott A.L."/>
        </authorList>
    </citation>
    <scope>NUCLEOTIDE SEQUENCE</scope>
    <source>
        <strain evidence="1">FR3</strain>
    </source>
</reference>
<sequence>MKRAKIPVNDKSPFHTSPSPLHIKRILDAKRKDSESILRVKVNGAEICNIYRTFHGRLNVSYKRREDSEQVCVDAMDLLDQIAVYRGCEPSVIISYVAVVREVYLHACTNLKKEDVNTQERKRQMLEQWRQIEKHFAKIKYAMLDCWPVGNEPDLMAAYVSIALLYSLYKDVSDEKIIRQCHEAAERARKCGRVNLSESQFNEVQQYCDMIENIFFLRRQSAVSVSISKKRHVNSNVISDDDDHLGINNDTESDSQLHFNIQQQLISAPAASNFLKCNPDNHSAVRYIKDGPTILAEYGKLTTAGKALTSENKCQKRLRPSDLEIKTAQKKLKYQKPINSTTILTEFEAVLLKRNATDNGDFEFPRPSDLKSANTRHYGPKCNLHLPDLYPANVENFNSLKANAKDLNLSNRIYQVLESSPIPNESPSSANQKISKMASAVSITSKDKTISESSQATDPNYSSCAQESQTNTVFQKLECYANEFVEKIIHSIIKMNEKPRICSRRNLEKIQVMDTPTVLTSNNCPISKQEFIVKLNNGSGTIDAKPDRMNKNILIRARKILRANIDQQIEDVFMESVAKTTPMGVITDPNSDDRLGKQIYEGRGMSNKTIVVEDHAEMQLSHNYIPRSLCNLQQTFESIASSDLSLITAPRAKLTTSVIVKPITIIGFSNLIDSSNKLTRDKKKLETESVADALEELKKKEISKLFAGKLKIETYMVPGHSMKFGNFWEELQELKGNKQQQLSTATKTIPMVTAAKIVLKQTVNQAGPDYVMQELDDTKRMFTVTQSKFLASKGNVFSGTDKNVSSVIWASNETISSATKINQKLQTAMTNHFDSSLDNTPMQKSNTDEICLTEIILDETRNFTKVSEKSHTNRIKSQNEPLSKEILFEKYVNFEAPLCKLQRVPEFDAMPLFREHLQSNSRVPFQKFLIESMIPDQIRHQEYISDSKKEIQGVSKEVDNYEAILNFPVMVYSAFRKTKLRTVESIDVSIAQIKRIAKPDFQQPGQAFEIPSISSSSQITRINSENTTPSITNQEPVITEFEINEYIGSEQKIEKKCDGVKSELILKETAEKKKFSFTRNINQYHEKKEIQLDTFVVAPEIQQISLHRPQIAPPCPPPRQKLNKPTSIFSKPLLPLGYKHLVVAEKPSEAKKGFTKCDSKNTSFVASANSCQELLGVSEERASEDEKCQTLVYCEEKHSTIYDLENKLLTIRKESSEQLHENQETSAPLEVIQMPHFDAKAEFDKRLSVKKSRCGEVPVIVKNATLKSDSKLRLLKCLTNNSLIPPTLRLNVNEKPDFNFMIKNK</sequence>
<organism evidence="1">
    <name type="scientific">Brugia malayi</name>
    <name type="common">Filarial nematode worm</name>
    <dbReference type="NCBI Taxonomy" id="6279"/>
    <lineage>
        <taxon>Eukaryota</taxon>
        <taxon>Metazoa</taxon>
        <taxon>Ecdysozoa</taxon>
        <taxon>Nematoda</taxon>
        <taxon>Chromadorea</taxon>
        <taxon>Rhabditida</taxon>
        <taxon>Spirurina</taxon>
        <taxon>Spiruromorpha</taxon>
        <taxon>Filarioidea</taxon>
        <taxon>Onchocercidae</taxon>
        <taxon>Brugia</taxon>
    </lineage>
</organism>
<dbReference type="EMBL" id="LN857013">
    <property type="protein sequence ID" value="CDQ00196.1"/>
    <property type="molecule type" value="Genomic_DNA"/>
</dbReference>
<evidence type="ECO:0000313" key="1">
    <source>
        <dbReference type="EMBL" id="CDQ00196.1"/>
    </source>
</evidence>